<feature type="region of interest" description="Disordered" evidence="1">
    <location>
        <begin position="359"/>
        <end position="378"/>
    </location>
</feature>
<gene>
    <name evidence="2" type="ORF">Agub_g3357</name>
</gene>
<dbReference type="EMBL" id="BMAR01000003">
    <property type="protein sequence ID" value="GFR42450.1"/>
    <property type="molecule type" value="Genomic_DNA"/>
</dbReference>
<keyword evidence="3" id="KW-1185">Reference proteome</keyword>
<comment type="caution">
    <text evidence="2">The sequence shown here is derived from an EMBL/GenBank/DDBJ whole genome shotgun (WGS) entry which is preliminary data.</text>
</comment>
<evidence type="ECO:0000313" key="3">
    <source>
        <dbReference type="Proteomes" id="UP001054857"/>
    </source>
</evidence>
<sequence>MLQSLLLEGPAGPRAAAGSISGAIALLQRAILQQQALQQPCRELSYLSAAQLASEDRATGTGQSCCSTSSSASVSAAAATGPLLGGLKQQLLLLLQQRRGISTSATSSYKFQSNLTRYNKSKVLNRDNFQRWRESGRDVRVAQDILREAGDSKSAGRSSSRRRGAQGSTDVLSELRSMVLECRDLQEMQVVVRECGRDLDAFLVCTALARLHKLKQATPASASPSALARRVGESLMVLLQEQAQAASMSSLATALNGLAECGLLPGRALMEAVVERVQARSPRGSPAGVEADPRTVGMLLLATSKFLTLQRKQQQQGVAGSRAAGEGAGQAGVLEEQLWPAVRAAAEAKLLRALGEEPEGAAAAPVGGEGGPEVDDSMPQGSLRAFCKALSLAHDAHSGVWTAAARLAARHAAELQPEVAASVLRSYAAAGGVALDGGQERLVDAVWTALEPRLYDLDVTVIFDLSLAAVKIAATTPAAAGGDAAAAADPVAAAGATAKLMLGPICDALTPRVPSLSCNDVAILATGLAEAYGGISGGAQRQPYGALPRLLADMLLLRGLPQFGARHVASVALALGLMGHTDRSFWSRLAAATLPEVSRMDGTTLSRLLGAFHNAAAAASAASQQAAAASTAAAPAASTSPAAAAASALSPGEDVIAVAHARVMGLLQSPEGVGHREAFHMLRALAEWPLPAGGEATLARLADSLVAAPLPSASPAVQGRLAAAMRGVGLGEHPLVAQLEGGR</sequence>
<dbReference type="AlphaFoldDB" id="A0AAD3DIH1"/>
<protein>
    <submittedName>
        <fullName evidence="2">Uncharacterized protein</fullName>
    </submittedName>
</protein>
<accession>A0AAD3DIH1</accession>
<name>A0AAD3DIH1_9CHLO</name>
<reference evidence="2 3" key="1">
    <citation type="journal article" date="2021" name="Sci. Rep.">
        <title>Genome sequencing of the multicellular alga Astrephomene provides insights into convergent evolution of germ-soma differentiation.</title>
        <authorList>
            <person name="Yamashita S."/>
            <person name="Yamamoto K."/>
            <person name="Matsuzaki R."/>
            <person name="Suzuki S."/>
            <person name="Yamaguchi H."/>
            <person name="Hirooka S."/>
            <person name="Minakuchi Y."/>
            <person name="Miyagishima S."/>
            <person name="Kawachi M."/>
            <person name="Toyoda A."/>
            <person name="Nozaki H."/>
        </authorList>
    </citation>
    <scope>NUCLEOTIDE SEQUENCE [LARGE SCALE GENOMIC DNA]</scope>
    <source>
        <strain evidence="2 3">NIES-4017</strain>
    </source>
</reference>
<evidence type="ECO:0000313" key="2">
    <source>
        <dbReference type="EMBL" id="GFR42450.1"/>
    </source>
</evidence>
<dbReference type="Proteomes" id="UP001054857">
    <property type="component" value="Unassembled WGS sequence"/>
</dbReference>
<evidence type="ECO:0000256" key="1">
    <source>
        <dbReference type="SAM" id="MobiDB-lite"/>
    </source>
</evidence>
<proteinExistence type="predicted"/>
<feature type="region of interest" description="Disordered" evidence="1">
    <location>
        <begin position="150"/>
        <end position="169"/>
    </location>
</feature>
<organism evidence="2 3">
    <name type="scientific">Astrephomene gubernaculifera</name>
    <dbReference type="NCBI Taxonomy" id="47775"/>
    <lineage>
        <taxon>Eukaryota</taxon>
        <taxon>Viridiplantae</taxon>
        <taxon>Chlorophyta</taxon>
        <taxon>core chlorophytes</taxon>
        <taxon>Chlorophyceae</taxon>
        <taxon>CS clade</taxon>
        <taxon>Chlamydomonadales</taxon>
        <taxon>Astrephomenaceae</taxon>
        <taxon>Astrephomene</taxon>
    </lineage>
</organism>